<evidence type="ECO:0000256" key="2">
    <source>
        <dbReference type="ARBA" id="ARBA00023125"/>
    </source>
</evidence>
<dbReference type="Pfam" id="PF12833">
    <property type="entry name" value="HTH_18"/>
    <property type="match status" value="1"/>
</dbReference>
<dbReference type="GO" id="GO:0003700">
    <property type="term" value="F:DNA-binding transcription factor activity"/>
    <property type="evidence" value="ECO:0007669"/>
    <property type="project" value="InterPro"/>
</dbReference>
<sequence length="343" mass="38371">MGQADLIPAFKFDGASLGSSHCFDAWRETIRCVYDVAPLEEAATEFENVDGWLVNSLIFSEVSFSRQSFRHHARHLQDANYLSVQIYRSGGARGVLADQSWIMKPGDVHIHDFSREFRSVTEKSVVSGVTIPHADVGYDPATQPAHMMFCGDSAIGSVLRESFYAIQRRLPELNKEEAAVLANGFCGLVRGVISPQKTKELSRAKAFSAERRVAMRSYLDKHLSDPGLGIHNLLNTFGVSRPSIYRDFGDVGGVTAYINERRLNRAFHQLISANPSHGRVKEIAHHIGFKDTSYFNKLFRKRFGITPRAAMTGRQIVRAYSQQSNQIASSPNTSQLNDWFNSI</sequence>
<evidence type="ECO:0000313" key="5">
    <source>
        <dbReference type="EMBL" id="MDA5399688.1"/>
    </source>
</evidence>
<name>A0A9X3UI92_9HYPH</name>
<dbReference type="SUPFAM" id="SSF46689">
    <property type="entry name" value="Homeodomain-like"/>
    <property type="match status" value="1"/>
</dbReference>
<protein>
    <submittedName>
        <fullName evidence="5">AraC family transcriptional regulator</fullName>
    </submittedName>
</protein>
<organism evidence="5 6">
    <name type="scientific">Hoeflea prorocentri</name>
    <dbReference type="NCBI Taxonomy" id="1922333"/>
    <lineage>
        <taxon>Bacteria</taxon>
        <taxon>Pseudomonadati</taxon>
        <taxon>Pseudomonadota</taxon>
        <taxon>Alphaproteobacteria</taxon>
        <taxon>Hyphomicrobiales</taxon>
        <taxon>Rhizobiaceae</taxon>
        <taxon>Hoeflea</taxon>
    </lineage>
</organism>
<keyword evidence="2" id="KW-0238">DNA-binding</keyword>
<dbReference type="PRINTS" id="PR00032">
    <property type="entry name" value="HTHARAC"/>
</dbReference>
<reference evidence="5" key="1">
    <citation type="submission" date="2022-11" db="EMBL/GenBank/DDBJ databases">
        <title>Draft genome sequence of Hoeflea poritis E7-10 and Hoeflea prorocentri PM5-8, separated from scleractinian coral Porites lutea and marine dinoflagellate.</title>
        <authorList>
            <person name="Zhang G."/>
            <person name="Wei Q."/>
            <person name="Cai L."/>
        </authorList>
    </citation>
    <scope>NUCLEOTIDE SEQUENCE</scope>
    <source>
        <strain evidence="5">PM5-8</strain>
    </source>
</reference>
<dbReference type="EMBL" id="JAPJZI010000001">
    <property type="protein sequence ID" value="MDA5399688.1"/>
    <property type="molecule type" value="Genomic_DNA"/>
</dbReference>
<dbReference type="AlphaFoldDB" id="A0A9X3UI92"/>
<keyword evidence="1" id="KW-0805">Transcription regulation</keyword>
<gene>
    <name evidence="5" type="ORF">OQ273_13985</name>
</gene>
<dbReference type="GO" id="GO:0043565">
    <property type="term" value="F:sequence-specific DNA binding"/>
    <property type="evidence" value="ECO:0007669"/>
    <property type="project" value="InterPro"/>
</dbReference>
<dbReference type="PANTHER" id="PTHR46796:SF6">
    <property type="entry name" value="ARAC SUBFAMILY"/>
    <property type="match status" value="1"/>
</dbReference>
<dbReference type="PANTHER" id="PTHR46796">
    <property type="entry name" value="HTH-TYPE TRANSCRIPTIONAL ACTIVATOR RHAS-RELATED"/>
    <property type="match status" value="1"/>
</dbReference>
<dbReference type="PROSITE" id="PS01124">
    <property type="entry name" value="HTH_ARAC_FAMILY_2"/>
    <property type="match status" value="1"/>
</dbReference>
<dbReference type="SMART" id="SM00342">
    <property type="entry name" value="HTH_ARAC"/>
    <property type="match status" value="1"/>
</dbReference>
<keyword evidence="6" id="KW-1185">Reference proteome</keyword>
<dbReference type="InterPro" id="IPR020449">
    <property type="entry name" value="Tscrpt_reg_AraC-type_HTH"/>
</dbReference>
<evidence type="ECO:0000256" key="1">
    <source>
        <dbReference type="ARBA" id="ARBA00023015"/>
    </source>
</evidence>
<keyword evidence="3" id="KW-0804">Transcription</keyword>
<dbReference type="InterPro" id="IPR050204">
    <property type="entry name" value="AraC_XylS_family_regulators"/>
</dbReference>
<evidence type="ECO:0000313" key="6">
    <source>
        <dbReference type="Proteomes" id="UP001151234"/>
    </source>
</evidence>
<feature type="domain" description="HTH araC/xylS-type" evidence="4">
    <location>
        <begin position="213"/>
        <end position="313"/>
    </location>
</feature>
<proteinExistence type="predicted"/>
<dbReference type="InterPro" id="IPR018060">
    <property type="entry name" value="HTH_AraC"/>
</dbReference>
<accession>A0A9X3UI92</accession>
<dbReference type="Gene3D" id="1.10.10.60">
    <property type="entry name" value="Homeodomain-like"/>
    <property type="match status" value="1"/>
</dbReference>
<comment type="caution">
    <text evidence="5">The sequence shown here is derived from an EMBL/GenBank/DDBJ whole genome shotgun (WGS) entry which is preliminary data.</text>
</comment>
<evidence type="ECO:0000259" key="4">
    <source>
        <dbReference type="PROSITE" id="PS01124"/>
    </source>
</evidence>
<evidence type="ECO:0000256" key="3">
    <source>
        <dbReference type="ARBA" id="ARBA00023163"/>
    </source>
</evidence>
<dbReference type="Proteomes" id="UP001151234">
    <property type="component" value="Unassembled WGS sequence"/>
</dbReference>
<dbReference type="RefSeq" id="WP_267991110.1">
    <property type="nucleotide sequence ID" value="NZ_JAPJZI010000001.1"/>
</dbReference>
<dbReference type="InterPro" id="IPR009057">
    <property type="entry name" value="Homeodomain-like_sf"/>
</dbReference>